<feature type="region of interest" description="Disordered" evidence="9">
    <location>
        <begin position="1"/>
        <end position="34"/>
    </location>
</feature>
<dbReference type="GO" id="GO:0000290">
    <property type="term" value="P:deadenylation-dependent decapping of nuclear-transcribed mRNA"/>
    <property type="evidence" value="ECO:0007669"/>
    <property type="project" value="InterPro"/>
</dbReference>
<dbReference type="PROSITE" id="PS51462">
    <property type="entry name" value="NUDIX"/>
    <property type="match status" value="1"/>
</dbReference>
<feature type="region of interest" description="Disordered" evidence="9">
    <location>
        <begin position="601"/>
        <end position="631"/>
    </location>
</feature>
<dbReference type="SUPFAM" id="SSF55811">
    <property type="entry name" value="Nudix"/>
    <property type="match status" value="1"/>
</dbReference>
<feature type="compositionally biased region" description="Pro residues" evidence="9">
    <location>
        <begin position="615"/>
        <end position="629"/>
    </location>
</feature>
<dbReference type="GO" id="GO:0140933">
    <property type="term" value="F:5'-(N(7)-methylguanosine 5'-triphospho)-[mRNA] hydrolase activity"/>
    <property type="evidence" value="ECO:0007669"/>
    <property type="project" value="InterPro"/>
</dbReference>
<evidence type="ECO:0000256" key="6">
    <source>
        <dbReference type="ARBA" id="ARBA00022801"/>
    </source>
</evidence>
<dbReference type="OrthoDB" id="18996at2759"/>
<keyword evidence="4" id="KW-0963">Cytoplasm</keyword>
<dbReference type="InterPro" id="IPR007722">
    <property type="entry name" value="DCP2_BoxA"/>
</dbReference>
<dbReference type="Proteomes" id="UP000292702">
    <property type="component" value="Unassembled WGS sequence"/>
</dbReference>
<evidence type="ECO:0000256" key="9">
    <source>
        <dbReference type="SAM" id="MobiDB-lite"/>
    </source>
</evidence>
<evidence type="ECO:0000256" key="1">
    <source>
        <dbReference type="ARBA" id="ARBA00001936"/>
    </source>
</evidence>
<dbReference type="InterPro" id="IPR015797">
    <property type="entry name" value="NUDIX_hydrolase-like_dom_sf"/>
</dbReference>
<comment type="similarity">
    <text evidence="3">Belongs to the Nudix hydrolase family. DCP2 subfamily.</text>
</comment>
<feature type="domain" description="Nudix hydrolase" evidence="10">
    <location>
        <begin position="123"/>
        <end position="254"/>
    </location>
</feature>
<dbReference type="Pfam" id="PF05026">
    <property type="entry name" value="DCP2"/>
    <property type="match status" value="1"/>
</dbReference>
<dbReference type="InterPro" id="IPR044099">
    <property type="entry name" value="Dcp2_NUDIX"/>
</dbReference>
<feature type="compositionally biased region" description="Polar residues" evidence="9">
    <location>
        <begin position="389"/>
        <end position="410"/>
    </location>
</feature>
<dbReference type="SMART" id="SM01125">
    <property type="entry name" value="DCP2"/>
    <property type="match status" value="1"/>
</dbReference>
<dbReference type="Gene3D" id="1.10.10.1050">
    <property type="entry name" value="Dcp2, box A domain"/>
    <property type="match status" value="1"/>
</dbReference>
<feature type="compositionally biased region" description="Pro residues" evidence="9">
    <location>
        <begin position="375"/>
        <end position="386"/>
    </location>
</feature>
<feature type="compositionally biased region" description="Polar residues" evidence="9">
    <location>
        <begin position="275"/>
        <end position="288"/>
    </location>
</feature>
<dbReference type="FunFam" id="3.90.79.10:FF:000003">
    <property type="entry name" value="M7GpppN-mRNA hydrolase isoform 2"/>
    <property type="match status" value="1"/>
</dbReference>
<evidence type="ECO:0000256" key="7">
    <source>
        <dbReference type="ARBA" id="ARBA00022884"/>
    </source>
</evidence>
<dbReference type="GO" id="GO:0003723">
    <property type="term" value="F:RNA binding"/>
    <property type="evidence" value="ECO:0007669"/>
    <property type="project" value="UniProtKB-KW"/>
</dbReference>
<comment type="cofactor">
    <cofactor evidence="1">
        <name>Mn(2+)</name>
        <dbReference type="ChEBI" id="CHEBI:29035"/>
    </cofactor>
</comment>
<dbReference type="CDD" id="cd03672">
    <property type="entry name" value="NUDIX_Dcp2p_Nudt20"/>
    <property type="match status" value="1"/>
</dbReference>
<evidence type="ECO:0000313" key="12">
    <source>
        <dbReference type="Proteomes" id="UP000292702"/>
    </source>
</evidence>
<dbReference type="PANTHER" id="PTHR23114:SF17">
    <property type="entry name" value="M7GPPPN-MRNA HYDROLASE"/>
    <property type="match status" value="1"/>
</dbReference>
<keyword evidence="6" id="KW-0378">Hydrolase</keyword>
<accession>A0A4R0RU77</accession>
<dbReference type="PROSITE" id="PS00893">
    <property type="entry name" value="NUDIX_BOX"/>
    <property type="match status" value="1"/>
</dbReference>
<dbReference type="PANTHER" id="PTHR23114">
    <property type="entry name" value="M7GPPPN-MRNA HYDROLASE"/>
    <property type="match status" value="1"/>
</dbReference>
<comment type="caution">
    <text evidence="11">The sequence shown here is derived from an EMBL/GenBank/DDBJ whole genome shotgun (WGS) entry which is preliminary data.</text>
</comment>
<evidence type="ECO:0000256" key="4">
    <source>
        <dbReference type="ARBA" id="ARBA00022490"/>
    </source>
</evidence>
<evidence type="ECO:0000256" key="2">
    <source>
        <dbReference type="ARBA" id="ARBA00004496"/>
    </source>
</evidence>
<dbReference type="Pfam" id="PF00293">
    <property type="entry name" value="NUDIX"/>
    <property type="match status" value="1"/>
</dbReference>
<reference evidence="11 12" key="1">
    <citation type="submission" date="2018-11" db="EMBL/GenBank/DDBJ databases">
        <title>Genome assembly of Steccherinum ochraceum LE-BIN_3174, the white-rot fungus of the Steccherinaceae family (The Residual Polyporoid clade, Polyporales, Basidiomycota).</title>
        <authorList>
            <person name="Fedorova T.V."/>
            <person name="Glazunova O.A."/>
            <person name="Landesman E.O."/>
            <person name="Moiseenko K.V."/>
            <person name="Psurtseva N.V."/>
            <person name="Savinova O.S."/>
            <person name="Shakhova N.V."/>
            <person name="Tyazhelova T.V."/>
            <person name="Vasina D.V."/>
        </authorList>
    </citation>
    <scope>NUCLEOTIDE SEQUENCE [LARGE SCALE GENOMIC DNA]</scope>
    <source>
        <strain evidence="11 12">LE-BIN_3174</strain>
    </source>
</reference>
<keyword evidence="7" id="KW-0694">RNA-binding</keyword>
<dbReference type="SUPFAM" id="SSF140586">
    <property type="entry name" value="Dcp2 domain-like"/>
    <property type="match status" value="1"/>
</dbReference>
<evidence type="ECO:0000313" key="11">
    <source>
        <dbReference type="EMBL" id="TCD71546.1"/>
    </source>
</evidence>
<dbReference type="AlphaFoldDB" id="A0A4R0RU77"/>
<dbReference type="STRING" id="92696.A0A4R0RU77"/>
<protein>
    <submittedName>
        <fullName evidence="11">mRNA-decapping enzyme subunit 2</fullName>
    </submittedName>
</protein>
<dbReference type="InterPro" id="IPR020084">
    <property type="entry name" value="NUDIX_hydrolase_CS"/>
</dbReference>
<gene>
    <name evidence="11" type="primary">DCP2</name>
    <name evidence="11" type="ORF">EIP91_008927</name>
</gene>
<dbReference type="GO" id="GO:0000932">
    <property type="term" value="C:P-body"/>
    <property type="evidence" value="ECO:0007669"/>
    <property type="project" value="TreeGrafter"/>
</dbReference>
<dbReference type="InterPro" id="IPR000086">
    <property type="entry name" value="NUDIX_hydrolase_dom"/>
</dbReference>
<keyword evidence="8" id="KW-0464">Manganese</keyword>
<evidence type="ECO:0000256" key="3">
    <source>
        <dbReference type="ARBA" id="ARBA00005279"/>
    </source>
</evidence>
<proteinExistence type="inferred from homology"/>
<dbReference type="Gene3D" id="3.90.79.10">
    <property type="entry name" value="Nucleoside Triphosphate Pyrophosphohydrolase"/>
    <property type="match status" value="1"/>
</dbReference>
<keyword evidence="12" id="KW-1185">Reference proteome</keyword>
<organism evidence="11 12">
    <name type="scientific">Steccherinum ochraceum</name>
    <dbReference type="NCBI Taxonomy" id="92696"/>
    <lineage>
        <taxon>Eukaryota</taxon>
        <taxon>Fungi</taxon>
        <taxon>Dikarya</taxon>
        <taxon>Basidiomycota</taxon>
        <taxon>Agaricomycotina</taxon>
        <taxon>Agaricomycetes</taxon>
        <taxon>Polyporales</taxon>
        <taxon>Steccherinaceae</taxon>
        <taxon>Steccherinum</taxon>
    </lineage>
</organism>
<feature type="region of interest" description="Disordered" evidence="9">
    <location>
        <begin position="364"/>
        <end position="442"/>
    </location>
</feature>
<evidence type="ECO:0000256" key="5">
    <source>
        <dbReference type="ARBA" id="ARBA00022723"/>
    </source>
</evidence>
<evidence type="ECO:0000259" key="10">
    <source>
        <dbReference type="PROSITE" id="PS51462"/>
    </source>
</evidence>
<name>A0A4R0RU77_9APHY</name>
<dbReference type="GO" id="GO:0030145">
    <property type="term" value="F:manganese ion binding"/>
    <property type="evidence" value="ECO:0007669"/>
    <property type="project" value="InterPro"/>
</dbReference>
<dbReference type="EMBL" id="RWJN01000005">
    <property type="protein sequence ID" value="TCD71546.1"/>
    <property type="molecule type" value="Genomic_DNA"/>
</dbReference>
<sequence length="699" mass="76551">MASSSSSSPEITAPHSNHNHNHRTRPDQTAHQQRLQECLQDLSSRFILNLPEVELASLERVCFQVEQASVHWYYEDFIREEDPSLPTMTLKKFSSSLFAVCPLLKHFGHDHDQAFQSFLAYKTRVPVCGAIMLNETWDKCLLVKGWKATAAWSFPKGKINEQEPKFRCAIREVLEETGYDLESRINTNDVVNISINEQSVSLFIVTNIPENFPFATRTRKEISKISWFRLDDLPTYKKNKVVAGKFYLIAPFMGPLRAYIRRNKGRRHPRRITEPQPQEQPASDTESPVDTVDLPTPSPQYSEAIVNKPDDTPPDANGLREHPLSPKSHLDFLLHGLSKSAAPEPVELSHAIASMNLNIDAPVSTPSVPSVQSNEPPPVQPSPLFSPPTSSHTVRPSPTPSRNSGVQQTVPPRASARSPLPQASAPPTPASPVSPRSAKRASGLSADISPYFTRAAPAAIPKQMKYLTMLESVAKESERMTPKLERQMQMMDGLLPSYPAPNGHAAPPFFPPPGGSGFGDVPPSHGPTSVPAGLPPGFIPHSVQQDPFTVRPRTSNTFHPVPYQPHFPRASMNEEQLRLIMAGVSPRPPPAHTVGPLGGYSPMQHRQGFPIGNSGPPPHGFQPPPPHLAQPPLRVIPPHQLRNAPLGELGPLSAPPISPTYNLPPRPNPANNALLSILNTPGVPRAVPSVPRATMGGHA</sequence>
<keyword evidence="5" id="KW-0479">Metal-binding</keyword>
<dbReference type="GO" id="GO:0000184">
    <property type="term" value="P:nuclear-transcribed mRNA catabolic process, nonsense-mediated decay"/>
    <property type="evidence" value="ECO:0007669"/>
    <property type="project" value="InterPro"/>
</dbReference>
<comment type="subcellular location">
    <subcellularLocation>
        <location evidence="2">Cytoplasm</location>
    </subcellularLocation>
</comment>
<dbReference type="InterPro" id="IPR036189">
    <property type="entry name" value="DCP2_BoxA_sf"/>
</dbReference>
<evidence type="ECO:0000256" key="8">
    <source>
        <dbReference type="ARBA" id="ARBA00023211"/>
    </source>
</evidence>
<feature type="region of interest" description="Disordered" evidence="9">
    <location>
        <begin position="266"/>
        <end position="324"/>
    </location>
</feature>